<name>A0ACB7FK73_NIBAL</name>
<sequence>MGSRAGKLGNVTELSSLYGHDGRGAESEEDADGGS</sequence>
<keyword evidence="2" id="KW-1185">Reference proteome</keyword>
<organism evidence="1 2">
    <name type="scientific">Nibea albiflora</name>
    <name type="common">Yellow drum</name>
    <name type="synonym">Corvina albiflora</name>
    <dbReference type="NCBI Taxonomy" id="240163"/>
    <lineage>
        <taxon>Eukaryota</taxon>
        <taxon>Metazoa</taxon>
        <taxon>Chordata</taxon>
        <taxon>Craniata</taxon>
        <taxon>Vertebrata</taxon>
        <taxon>Euteleostomi</taxon>
        <taxon>Actinopterygii</taxon>
        <taxon>Neopterygii</taxon>
        <taxon>Teleostei</taxon>
        <taxon>Neoteleostei</taxon>
        <taxon>Acanthomorphata</taxon>
        <taxon>Eupercaria</taxon>
        <taxon>Sciaenidae</taxon>
        <taxon>Nibea</taxon>
    </lineage>
</organism>
<dbReference type="Proteomes" id="UP000805704">
    <property type="component" value="Chromosome 1"/>
</dbReference>
<reference evidence="1" key="1">
    <citation type="submission" date="2020-04" db="EMBL/GenBank/DDBJ databases">
        <title>A chromosome-scale assembly and high-density genetic map of the yellow drum (Nibea albiflora) genome.</title>
        <authorList>
            <person name="Xu D."/>
            <person name="Zhang W."/>
            <person name="Chen R."/>
            <person name="Tan P."/>
            <person name="Wang L."/>
            <person name="Song H."/>
            <person name="Tian L."/>
            <person name="Zhu Q."/>
            <person name="Wang B."/>
        </authorList>
    </citation>
    <scope>NUCLEOTIDE SEQUENCE</scope>
    <source>
        <strain evidence="1">ZJHYS-2018</strain>
    </source>
</reference>
<protein>
    <submittedName>
        <fullName evidence="1">Uncharacterized protein</fullName>
    </submittedName>
</protein>
<accession>A0ACB7FK73</accession>
<gene>
    <name evidence="1" type="ORF">GBF38_003532</name>
</gene>
<evidence type="ECO:0000313" key="2">
    <source>
        <dbReference type="Proteomes" id="UP000805704"/>
    </source>
</evidence>
<dbReference type="EMBL" id="CM024789">
    <property type="protein sequence ID" value="KAG8014855.1"/>
    <property type="molecule type" value="Genomic_DNA"/>
</dbReference>
<proteinExistence type="predicted"/>
<evidence type="ECO:0000313" key="1">
    <source>
        <dbReference type="EMBL" id="KAG8014855.1"/>
    </source>
</evidence>
<comment type="caution">
    <text evidence="1">The sequence shown here is derived from an EMBL/GenBank/DDBJ whole genome shotgun (WGS) entry which is preliminary data.</text>
</comment>